<gene>
    <name evidence="1" type="ORF">UFOVP571_42</name>
</gene>
<reference evidence="1" key="1">
    <citation type="submission" date="2020-04" db="EMBL/GenBank/DDBJ databases">
        <authorList>
            <person name="Chiriac C."/>
            <person name="Salcher M."/>
            <person name="Ghai R."/>
            <person name="Kavagutti S V."/>
        </authorList>
    </citation>
    <scope>NUCLEOTIDE SEQUENCE</scope>
</reference>
<organism evidence="1">
    <name type="scientific">uncultured Caudovirales phage</name>
    <dbReference type="NCBI Taxonomy" id="2100421"/>
    <lineage>
        <taxon>Viruses</taxon>
        <taxon>Duplodnaviria</taxon>
        <taxon>Heunggongvirae</taxon>
        <taxon>Uroviricota</taxon>
        <taxon>Caudoviricetes</taxon>
        <taxon>Peduoviridae</taxon>
        <taxon>Maltschvirus</taxon>
        <taxon>Maltschvirus maltsch</taxon>
    </lineage>
</organism>
<evidence type="ECO:0000313" key="1">
    <source>
        <dbReference type="EMBL" id="CAB4150459.1"/>
    </source>
</evidence>
<name>A0A6J5N3L6_9CAUD</name>
<proteinExistence type="predicted"/>
<accession>A0A6J5N3L6</accession>
<dbReference type="EMBL" id="LR796543">
    <property type="protein sequence ID" value="CAB4150459.1"/>
    <property type="molecule type" value="Genomic_DNA"/>
</dbReference>
<sequence>MLTEDELKAAKELAIRLKTQDNRSTALPICFLLQDVEERRAFDSGEFVLFTDTNDREWRGHSEADIKRQILAERREDIEEFEPEAFDKKEAQLEEEIVLEILEGNCYEMNHEFVTKRIFLTEEAANNHLKANSHHYSDKARIYVDHFWRDPEMELVYKILTSFDK</sequence>
<protein>
    <submittedName>
        <fullName evidence="1">Uncharacterized protein</fullName>
    </submittedName>
</protein>